<protein>
    <submittedName>
        <fullName evidence="1">Uncharacterized protein</fullName>
    </submittedName>
</protein>
<evidence type="ECO:0000313" key="2">
    <source>
        <dbReference type="Proteomes" id="UP001177260"/>
    </source>
</evidence>
<keyword evidence="2" id="KW-1185">Reference proteome</keyword>
<reference evidence="1 2" key="1">
    <citation type="journal article" date="2023" name="ACS Omega">
        <title>Identification of the Neoaspergillic Acid Biosynthesis Gene Cluster by Establishing an In Vitro CRISPR-Ribonucleoprotein Genetic System in Aspergillus melleus.</title>
        <authorList>
            <person name="Yuan B."/>
            <person name="Grau M.F."/>
            <person name="Murata R.M."/>
            <person name="Torok T."/>
            <person name="Venkateswaran K."/>
            <person name="Stajich J.E."/>
            <person name="Wang C.C.C."/>
        </authorList>
    </citation>
    <scope>NUCLEOTIDE SEQUENCE [LARGE SCALE GENOMIC DNA]</scope>
    <source>
        <strain evidence="1 2">IMV 1140</strain>
    </source>
</reference>
<name>A0ACC3BFI7_9EURO</name>
<comment type="caution">
    <text evidence="1">The sequence shown here is derived from an EMBL/GenBank/DDBJ whole genome shotgun (WGS) entry which is preliminary data.</text>
</comment>
<dbReference type="EMBL" id="JAOPJF010000003">
    <property type="protein sequence ID" value="KAK1149619.1"/>
    <property type="molecule type" value="Genomic_DNA"/>
</dbReference>
<organism evidence="1 2">
    <name type="scientific">Aspergillus melleus</name>
    <dbReference type="NCBI Taxonomy" id="138277"/>
    <lineage>
        <taxon>Eukaryota</taxon>
        <taxon>Fungi</taxon>
        <taxon>Dikarya</taxon>
        <taxon>Ascomycota</taxon>
        <taxon>Pezizomycotina</taxon>
        <taxon>Eurotiomycetes</taxon>
        <taxon>Eurotiomycetidae</taxon>
        <taxon>Eurotiales</taxon>
        <taxon>Aspergillaceae</taxon>
        <taxon>Aspergillus</taxon>
        <taxon>Aspergillus subgen. Circumdati</taxon>
    </lineage>
</organism>
<sequence length="85" mass="9209">MGIRPGTKAKKLHRDDKNPHKRHAPAKTYHRNRDMLLGLFMPGCDTTQVIGATRVVPGSHLWGDEKPDSGPSLDKGVVDAGLKAG</sequence>
<gene>
    <name evidence="1" type="ORF">N8T08_005168</name>
</gene>
<accession>A0ACC3BFI7</accession>
<dbReference type="Proteomes" id="UP001177260">
    <property type="component" value="Unassembled WGS sequence"/>
</dbReference>
<evidence type="ECO:0000313" key="1">
    <source>
        <dbReference type="EMBL" id="KAK1149619.1"/>
    </source>
</evidence>
<proteinExistence type="predicted"/>